<accession>A0A4J2ATS6</accession>
<proteinExistence type="predicted"/>
<reference evidence="1" key="1">
    <citation type="submission" date="2019-04" db="EMBL/GenBank/DDBJ databases">
        <authorList>
            <consortium name="Pathogen Informatics"/>
        </authorList>
    </citation>
    <scope>NUCLEOTIDE SEQUENCE</scope>
    <source>
        <strain evidence="1">GPSC16</strain>
    </source>
</reference>
<protein>
    <submittedName>
        <fullName evidence="1">Uncharacterized protein</fullName>
    </submittedName>
</protein>
<dbReference type="RefSeq" id="WP_050266326.1">
    <property type="nucleotide sequence ID" value="NZ_CAJRNF010000020.1"/>
</dbReference>
<name>A0A4J2ATS6_STREE</name>
<organism evidence="1">
    <name type="scientific">Streptococcus pneumoniae</name>
    <dbReference type="NCBI Taxonomy" id="1313"/>
    <lineage>
        <taxon>Bacteria</taxon>
        <taxon>Bacillati</taxon>
        <taxon>Bacillota</taxon>
        <taxon>Bacilli</taxon>
        <taxon>Lactobacillales</taxon>
        <taxon>Streptococcaceae</taxon>
        <taxon>Streptococcus</taxon>
    </lineage>
</organism>
<evidence type="ECO:0000313" key="1">
    <source>
        <dbReference type="EMBL" id="VNQ21052.1"/>
    </source>
</evidence>
<sequence>MKGIIKRLFNKRTTKQKPLGKIVAGVEIENCSELKELTQECCEAIKHLNNCIDKLNKFELKVSTSIIK</sequence>
<dbReference type="EMBL" id="CAATHP010000018">
    <property type="protein sequence ID" value="VNQ21052.1"/>
    <property type="molecule type" value="Genomic_DNA"/>
</dbReference>
<gene>
    <name evidence="1" type="ORF">SAMEA2554240_01896</name>
</gene>
<dbReference type="AlphaFoldDB" id="A0A4J2ATS6"/>